<organism evidence="1 2">
    <name type="scientific">Ethanoligenens harbinense (strain DSM 18485 / JCM 12961 / CGMCC 1.5033 / YUAN-3)</name>
    <dbReference type="NCBI Taxonomy" id="663278"/>
    <lineage>
        <taxon>Bacteria</taxon>
        <taxon>Bacillati</taxon>
        <taxon>Bacillota</taxon>
        <taxon>Clostridia</taxon>
        <taxon>Eubacteriales</taxon>
        <taxon>Oscillospiraceae</taxon>
        <taxon>Ethanoligenens</taxon>
    </lineage>
</organism>
<proteinExistence type="predicted"/>
<sequence length="141" mass="16152">MSIINSLYEYFKSCPLLGDEKINVDYLPETAREYTIDTITGDPIIKRYARGATLRQYLFAFGSRDFYGPDVLQNLSNSGFYEDFAAWLDEQNKAKNFPVLPPNCVPQKVEVQTSGYLFGADAETARYQIQCRVVYYQEGII</sequence>
<dbReference type="EMBL" id="CP002400">
    <property type="protein sequence ID" value="ADU25688.1"/>
    <property type="molecule type" value="Genomic_DNA"/>
</dbReference>
<dbReference type="STRING" id="663278.Ethha_0098"/>
<dbReference type="AlphaFoldDB" id="E6U609"/>
<dbReference type="HOGENOM" id="CLU_144705_0_0_9"/>
<keyword evidence="2" id="KW-1185">Reference proteome</keyword>
<protein>
    <recommendedName>
        <fullName evidence="3">Chloramphenicol resistance protein</fullName>
    </recommendedName>
</protein>
<dbReference type="eggNOG" id="ENOG5032TS2">
    <property type="taxonomic scope" value="Bacteria"/>
</dbReference>
<reference evidence="1 2" key="1">
    <citation type="submission" date="2010-12" db="EMBL/GenBank/DDBJ databases">
        <title>Complete sequence of Ethanoligenens harbinense YUAN-3.</title>
        <authorList>
            <person name="Lucas S."/>
            <person name="Copeland A."/>
            <person name="Lapidus A."/>
            <person name="Cheng J.-F."/>
            <person name="Bruce D."/>
            <person name="Goodwin L."/>
            <person name="Pitluck S."/>
            <person name="Chertkov O."/>
            <person name="Misra M."/>
            <person name="Detter J.C."/>
            <person name="Han C."/>
            <person name="Tapia R."/>
            <person name="Land M."/>
            <person name="Hauser L."/>
            <person name="Jeffries C."/>
            <person name="Kyrpides N."/>
            <person name="Ivanova N."/>
            <person name="Mikhailova N."/>
            <person name="Wang A."/>
            <person name="Mouttaki H."/>
            <person name="He Z."/>
            <person name="Zhou J."/>
            <person name="Hemme C.L."/>
            <person name="Woyke T."/>
        </authorList>
    </citation>
    <scope>NUCLEOTIDE SEQUENCE [LARGE SCALE GENOMIC DNA]</scope>
    <source>
        <strain evidence="2">DSM 18485 / JCM 12961 / CGMCC 1.5033 / YUAN-3</strain>
    </source>
</reference>
<accession>E6U609</accession>
<gene>
    <name evidence="1" type="ordered locus">Ethha_0098</name>
</gene>
<evidence type="ECO:0000313" key="1">
    <source>
        <dbReference type="EMBL" id="ADU25688.1"/>
    </source>
</evidence>
<name>E6U609_ETHHY</name>
<evidence type="ECO:0008006" key="3">
    <source>
        <dbReference type="Google" id="ProtNLM"/>
    </source>
</evidence>
<evidence type="ECO:0000313" key="2">
    <source>
        <dbReference type="Proteomes" id="UP000001551"/>
    </source>
</evidence>
<dbReference type="Proteomes" id="UP000001551">
    <property type="component" value="Chromosome"/>
</dbReference>
<dbReference type="KEGG" id="eha:Ethha_0098"/>
<dbReference type="RefSeq" id="WP_013484069.1">
    <property type="nucleotide sequence ID" value="NC_014828.1"/>
</dbReference>